<name>A0A5M3WK22_9ACTN</name>
<dbReference type="EMBL" id="BLAE01000006">
    <property type="protein sequence ID" value="GES07393.1"/>
    <property type="molecule type" value="Genomic_DNA"/>
</dbReference>
<evidence type="ECO:0000313" key="1">
    <source>
        <dbReference type="EMBL" id="GES07393.1"/>
    </source>
</evidence>
<reference evidence="1 2" key="1">
    <citation type="submission" date="2019-10" db="EMBL/GenBank/DDBJ databases">
        <title>Whole genome shotgun sequence of Acrocarpospora macrocephala NBRC 16266.</title>
        <authorList>
            <person name="Ichikawa N."/>
            <person name="Kimura A."/>
            <person name="Kitahashi Y."/>
            <person name="Komaki H."/>
            <person name="Oguchi A."/>
        </authorList>
    </citation>
    <scope>NUCLEOTIDE SEQUENCE [LARGE SCALE GENOMIC DNA]</scope>
    <source>
        <strain evidence="1 2">NBRC 16266</strain>
    </source>
</reference>
<dbReference type="Proteomes" id="UP000331127">
    <property type="component" value="Unassembled WGS sequence"/>
</dbReference>
<organism evidence="1 2">
    <name type="scientific">Acrocarpospora macrocephala</name>
    <dbReference type="NCBI Taxonomy" id="150177"/>
    <lineage>
        <taxon>Bacteria</taxon>
        <taxon>Bacillati</taxon>
        <taxon>Actinomycetota</taxon>
        <taxon>Actinomycetes</taxon>
        <taxon>Streptosporangiales</taxon>
        <taxon>Streptosporangiaceae</taxon>
        <taxon>Acrocarpospora</taxon>
    </lineage>
</organism>
<evidence type="ECO:0000313" key="2">
    <source>
        <dbReference type="Proteomes" id="UP000331127"/>
    </source>
</evidence>
<comment type="caution">
    <text evidence="1">The sequence shown here is derived from an EMBL/GenBank/DDBJ whole genome shotgun (WGS) entry which is preliminary data.</text>
</comment>
<dbReference type="AlphaFoldDB" id="A0A5M3WK22"/>
<proteinExistence type="predicted"/>
<sequence length="148" mass="15549">MAWSAPGLFVVTQLAVFTNTLTTLNWGAEDHKFAFWTASATPNYGTDTAYGSAPWNSGESSGAGYSTGGPLLLGTTMTHVSGSIKFDADNIELADSTITAEGGVGYADALSNQLLFGVWFGELLETQDGLFLITWDSLGIALQDLTPA</sequence>
<dbReference type="OrthoDB" id="3539310at2"/>
<accession>A0A5M3WK22</accession>
<protein>
    <submittedName>
        <fullName evidence="1">Uncharacterized protein</fullName>
    </submittedName>
</protein>
<dbReference type="RefSeq" id="WP_155353106.1">
    <property type="nucleotide sequence ID" value="NZ_BAAAHL010000012.1"/>
</dbReference>
<gene>
    <name evidence="1" type="ORF">Amac_009880</name>
</gene>
<keyword evidence="2" id="KW-1185">Reference proteome</keyword>